<dbReference type="PhylomeDB" id="A8DWL4"/>
<dbReference type="GO" id="GO:0015035">
    <property type="term" value="F:protein-disulfide reductase activity"/>
    <property type="evidence" value="ECO:0000318"/>
    <property type="project" value="GO_Central"/>
</dbReference>
<evidence type="ECO:0000256" key="1">
    <source>
        <dbReference type="ARBA" id="ARBA00022448"/>
    </source>
</evidence>
<dbReference type="InParanoid" id="A8DWL4"/>
<protein>
    <recommendedName>
        <fullName evidence="7">Thioredoxin 2</fullName>
    </recommendedName>
</protein>
<dbReference type="eggNOG" id="KOG0910">
    <property type="taxonomic scope" value="Eukaryota"/>
</dbReference>
<name>A8DWL4_NEMVE</name>
<evidence type="ECO:0000256" key="2">
    <source>
        <dbReference type="ARBA" id="ARBA00022729"/>
    </source>
</evidence>
<dbReference type="FunFam" id="3.40.30.10:FF:000405">
    <property type="entry name" value="Thioredoxin 2"/>
    <property type="match status" value="1"/>
</dbReference>
<dbReference type="OMA" id="YISEATW"/>
<dbReference type="PANTHER" id="PTHR45663">
    <property type="entry name" value="GEO12009P1"/>
    <property type="match status" value="1"/>
</dbReference>
<organism evidence="10 11">
    <name type="scientific">Nematostella vectensis</name>
    <name type="common">Starlet sea anemone</name>
    <dbReference type="NCBI Taxonomy" id="45351"/>
    <lineage>
        <taxon>Eukaryota</taxon>
        <taxon>Metazoa</taxon>
        <taxon>Cnidaria</taxon>
        <taxon>Anthozoa</taxon>
        <taxon>Hexacorallia</taxon>
        <taxon>Actiniaria</taxon>
        <taxon>Edwardsiidae</taxon>
        <taxon>Nematostella</taxon>
    </lineage>
</organism>
<dbReference type="CDD" id="cd02947">
    <property type="entry name" value="TRX_family"/>
    <property type="match status" value="1"/>
</dbReference>
<evidence type="ECO:0000313" key="10">
    <source>
        <dbReference type="EMBL" id="EDO25396.1"/>
    </source>
</evidence>
<evidence type="ECO:0000256" key="4">
    <source>
        <dbReference type="ARBA" id="ARBA00023157"/>
    </source>
</evidence>
<accession>A8DWL4</accession>
<dbReference type="EMBL" id="DS479844">
    <property type="protein sequence ID" value="EDO25396.1"/>
    <property type="molecule type" value="Genomic_DNA"/>
</dbReference>
<dbReference type="PANTHER" id="PTHR45663:SF11">
    <property type="entry name" value="GEO12009P1"/>
    <property type="match status" value="1"/>
</dbReference>
<dbReference type="GO" id="GO:0005737">
    <property type="term" value="C:cytoplasm"/>
    <property type="evidence" value="ECO:0000318"/>
    <property type="project" value="GO_Central"/>
</dbReference>
<keyword evidence="5 8" id="KW-0676">Redox-active center</keyword>
<dbReference type="PIRSF" id="PIRSF000077">
    <property type="entry name" value="Thioredoxin"/>
    <property type="match status" value="1"/>
</dbReference>
<dbReference type="HOGENOM" id="CLU_090389_22_0_1"/>
<dbReference type="STRING" id="45351.A8DWL4"/>
<keyword evidence="2" id="KW-0732">Signal</keyword>
<dbReference type="SUPFAM" id="SSF52833">
    <property type="entry name" value="Thioredoxin-like"/>
    <property type="match status" value="1"/>
</dbReference>
<sequence length="75" mass="8398">CGPCKMLLPIIDELASELEGVSTLKLDVDDDKDFAKSLGVQQIPTVIIFKDGKEVDRFSGFKPKELIKEFVEKNK</sequence>
<evidence type="ECO:0000256" key="7">
    <source>
        <dbReference type="ARBA" id="ARBA00069140"/>
    </source>
</evidence>
<evidence type="ECO:0000256" key="5">
    <source>
        <dbReference type="ARBA" id="ARBA00023284"/>
    </source>
</evidence>
<dbReference type="Gene3D" id="3.40.30.10">
    <property type="entry name" value="Glutaredoxin"/>
    <property type="match status" value="1"/>
</dbReference>
<comment type="function">
    <text evidence="6">Participates in various redox reactions through the reversible oxidation of its active center dithiol to a disulfide and catalyzes dithiol-disulfide exchange reactions. As part of the translocon PTEX complex, plays a role in the export of parasite proteins into the host erythrocyte. The translocon PTEX complex is a multi-protein machinery resident in the parasite parasitophorous vacuolar membrane, responsible for protein secretion into host cells. May contribute to the unfolding of proteins containing the PEXEL localization motif before their passage through the translocon or regulate the PTEX complex function.</text>
</comment>
<keyword evidence="1" id="KW-0813">Transport</keyword>
<evidence type="ECO:0000259" key="9">
    <source>
        <dbReference type="PROSITE" id="PS51352"/>
    </source>
</evidence>
<evidence type="ECO:0000256" key="8">
    <source>
        <dbReference type="PIRSR" id="PIRSR000077-4"/>
    </source>
</evidence>
<keyword evidence="11" id="KW-1185">Reference proteome</keyword>
<dbReference type="Pfam" id="PF00085">
    <property type="entry name" value="Thioredoxin"/>
    <property type="match status" value="1"/>
</dbReference>
<feature type="domain" description="Thioredoxin" evidence="9">
    <location>
        <begin position="1"/>
        <end position="75"/>
    </location>
</feature>
<evidence type="ECO:0000256" key="3">
    <source>
        <dbReference type="ARBA" id="ARBA00022982"/>
    </source>
</evidence>
<feature type="non-terminal residue" evidence="10">
    <location>
        <position position="1"/>
    </location>
</feature>
<evidence type="ECO:0000313" key="11">
    <source>
        <dbReference type="Proteomes" id="UP000001593"/>
    </source>
</evidence>
<proteinExistence type="predicted"/>
<dbReference type="Proteomes" id="UP000001593">
    <property type="component" value="Unassembled WGS sequence"/>
</dbReference>
<reference evidence="10 11" key="1">
    <citation type="journal article" date="2007" name="Science">
        <title>Sea anemone genome reveals ancestral eumetazoan gene repertoire and genomic organization.</title>
        <authorList>
            <person name="Putnam N.H."/>
            <person name="Srivastava M."/>
            <person name="Hellsten U."/>
            <person name="Dirks B."/>
            <person name="Chapman J."/>
            <person name="Salamov A."/>
            <person name="Terry A."/>
            <person name="Shapiro H."/>
            <person name="Lindquist E."/>
            <person name="Kapitonov V.V."/>
            <person name="Jurka J."/>
            <person name="Genikhovich G."/>
            <person name="Grigoriev I.V."/>
            <person name="Lucas S.M."/>
            <person name="Steele R.E."/>
            <person name="Finnerty J.R."/>
            <person name="Technau U."/>
            <person name="Martindale M.Q."/>
            <person name="Rokhsar D.S."/>
        </authorList>
    </citation>
    <scope>NUCLEOTIDE SEQUENCE [LARGE SCALE GENOMIC DNA]</scope>
    <source>
        <strain evidence="11">CH2 X CH6</strain>
    </source>
</reference>
<dbReference type="PROSITE" id="PS51352">
    <property type="entry name" value="THIOREDOXIN_2"/>
    <property type="match status" value="1"/>
</dbReference>
<feature type="disulfide bond" description="Redox-active" evidence="8">
    <location>
        <begin position="1"/>
        <end position="4"/>
    </location>
</feature>
<keyword evidence="3" id="KW-0249">Electron transport</keyword>
<keyword evidence="4 8" id="KW-1015">Disulfide bond</keyword>
<evidence type="ECO:0000256" key="6">
    <source>
        <dbReference type="ARBA" id="ARBA00056092"/>
    </source>
</evidence>
<dbReference type="InterPro" id="IPR005746">
    <property type="entry name" value="Thioredoxin"/>
</dbReference>
<dbReference type="AlphaFoldDB" id="A8DWL4"/>
<gene>
    <name evidence="10" type="ORF">NEMVEDRAFT_v1g157449</name>
</gene>
<dbReference type="InterPro" id="IPR013766">
    <property type="entry name" value="Thioredoxin_domain"/>
</dbReference>
<dbReference type="InterPro" id="IPR036249">
    <property type="entry name" value="Thioredoxin-like_sf"/>
</dbReference>